<dbReference type="KEGG" id="mlc:MSB_A0809"/>
<accession>E4PSK9</accession>
<proteinExistence type="predicted"/>
<keyword evidence="2" id="KW-1185">Reference proteome</keyword>
<dbReference type="Pfam" id="PF03382">
    <property type="entry name" value="DUF285"/>
    <property type="match status" value="1"/>
</dbReference>
<name>E4PSK9_MYCLG</name>
<reference evidence="2" key="1">
    <citation type="submission" date="2010-07" db="EMBL/GenBank/DDBJ databases">
        <title>Genome sequence of Mycoplasma leachii PG50 MU clone A8.</title>
        <authorList>
            <person name="Wise K."/>
            <person name="Calcutt M.J."/>
            <person name="Foecking M.F."/>
            <person name="Madupu R."/>
            <person name="DeBoy R.T."/>
            <person name="Roske K."/>
            <person name="Martin T.R."/>
            <person name="Hvinden M.L."/>
            <person name="Durkin A.S."/>
            <person name="Glass J."/>
            <person name="Methe B.A."/>
        </authorList>
    </citation>
    <scope>NUCLEOTIDE SEQUENCE [LARGE SCALE GENOMIC DNA]</scope>
    <source>
        <strain evidence="2">DSM 21131 / NCTC 10133 / N29 / PG50</strain>
    </source>
</reference>
<dbReference type="eggNOG" id="COG4733">
    <property type="taxonomic scope" value="Bacteria"/>
</dbReference>
<dbReference type="InterPro" id="IPR005046">
    <property type="entry name" value="DUF285"/>
</dbReference>
<dbReference type="HOGENOM" id="CLU_025777_4_0_14"/>
<evidence type="ECO:0000313" key="1">
    <source>
        <dbReference type="EMBL" id="ADR24260.1"/>
    </source>
</evidence>
<gene>
    <name evidence="1" type="ordered locus">MSB_A0809</name>
</gene>
<dbReference type="AlphaFoldDB" id="E4PSK9"/>
<protein>
    <submittedName>
        <fullName evidence="1">PARCEL domain protein</fullName>
    </submittedName>
</protein>
<evidence type="ECO:0000313" key="2">
    <source>
        <dbReference type="Proteomes" id="UP000008712"/>
    </source>
</evidence>
<reference evidence="1 2" key="2">
    <citation type="journal article" date="2012" name="J. Bacteriol.">
        <title>Complete Genome Sequences of Mycoplasma leachii Strain PG50T and the Pathogenic Mycoplasma mycoides subsp. mycoides Small Colony Biotype Strain Gladysdale.</title>
        <authorList>
            <person name="Wise K.S."/>
            <person name="Calcutt M.J."/>
            <person name="Foecking M.F."/>
            <person name="Madupu R."/>
            <person name="Deboy R.T."/>
            <person name="Roske K."/>
            <person name="Hvinden M.L."/>
            <person name="Martin T.R."/>
            <person name="Durkin A.S."/>
            <person name="Glass J.I."/>
            <person name="Methe B.A."/>
        </authorList>
    </citation>
    <scope>NUCLEOTIDE SEQUENCE [LARGE SCALE GENOMIC DNA]</scope>
    <source>
        <strain evidence="2">DSM 21131 / NCTC 10133 / N29 / PG50</strain>
    </source>
</reference>
<organism evidence="1 2">
    <name type="scientific">Mycoplasma leachii (strain DSM 21131 / NCTC 10133 / N29 / PG50)</name>
    <dbReference type="NCBI Taxonomy" id="880447"/>
    <lineage>
        <taxon>Bacteria</taxon>
        <taxon>Bacillati</taxon>
        <taxon>Mycoplasmatota</taxon>
        <taxon>Mollicutes</taxon>
        <taxon>Mycoplasmataceae</taxon>
        <taxon>Mycoplasma</taxon>
    </lineage>
</organism>
<sequence>MLANCFLISPLNKWDVSKVEDMGNMFMRTKEFNQDISNWKTSSLNNIEALFLEAEKFNQDISKWDVKNVKVYSAYHNKEKKWTNKEYWPKVGQLATKNKK</sequence>
<dbReference type="Proteomes" id="UP000008712">
    <property type="component" value="Chromosome"/>
</dbReference>
<dbReference type="OrthoDB" id="393950at2"/>
<dbReference type="EMBL" id="CP002108">
    <property type="protein sequence ID" value="ADR24260.1"/>
    <property type="molecule type" value="Genomic_DNA"/>
</dbReference>